<feature type="region of interest" description="Disordered" evidence="1">
    <location>
        <begin position="1"/>
        <end position="62"/>
    </location>
</feature>
<feature type="domain" description="F-box" evidence="2">
    <location>
        <begin position="157"/>
        <end position="203"/>
    </location>
</feature>
<dbReference type="EMBL" id="JAUUTY010000005">
    <property type="protein sequence ID" value="KAK1632782.1"/>
    <property type="molecule type" value="Genomic_DNA"/>
</dbReference>
<dbReference type="Gene3D" id="1.20.1280.50">
    <property type="match status" value="1"/>
</dbReference>
<dbReference type="PANTHER" id="PTHR47712:SF1">
    <property type="entry name" value="OS09G0555300 PROTEIN"/>
    <property type="match status" value="1"/>
</dbReference>
<dbReference type="PROSITE" id="PS50181">
    <property type="entry name" value="FBOX"/>
    <property type="match status" value="1"/>
</dbReference>
<dbReference type="SUPFAM" id="SSF81383">
    <property type="entry name" value="F-box domain"/>
    <property type="match status" value="1"/>
</dbReference>
<feature type="compositionally biased region" description="Acidic residues" evidence="1">
    <location>
        <begin position="95"/>
        <end position="110"/>
    </location>
</feature>
<feature type="region of interest" description="Disordered" evidence="1">
    <location>
        <begin position="374"/>
        <end position="401"/>
    </location>
</feature>
<name>A0AAD8RXK6_LOLMU</name>
<evidence type="ECO:0000313" key="4">
    <source>
        <dbReference type="Proteomes" id="UP001231189"/>
    </source>
</evidence>
<feature type="region of interest" description="Disordered" evidence="1">
    <location>
        <begin position="85"/>
        <end position="110"/>
    </location>
</feature>
<dbReference type="InterPro" id="IPR001810">
    <property type="entry name" value="F-box_dom"/>
</dbReference>
<dbReference type="InterPro" id="IPR015915">
    <property type="entry name" value="Kelch-typ_b-propeller"/>
</dbReference>
<gene>
    <name evidence="3" type="ORF">QYE76_007097</name>
</gene>
<dbReference type="SUPFAM" id="SSF50965">
    <property type="entry name" value="Galactose oxidase, central domain"/>
    <property type="match status" value="1"/>
</dbReference>
<dbReference type="InterPro" id="IPR036047">
    <property type="entry name" value="F-box-like_dom_sf"/>
</dbReference>
<dbReference type="Proteomes" id="UP001231189">
    <property type="component" value="Unassembled WGS sequence"/>
</dbReference>
<dbReference type="Gene3D" id="2.120.10.80">
    <property type="entry name" value="Kelch-type beta propeller"/>
    <property type="match status" value="2"/>
</dbReference>
<organism evidence="3 4">
    <name type="scientific">Lolium multiflorum</name>
    <name type="common">Italian ryegrass</name>
    <name type="synonym">Lolium perenne subsp. multiflorum</name>
    <dbReference type="NCBI Taxonomy" id="4521"/>
    <lineage>
        <taxon>Eukaryota</taxon>
        <taxon>Viridiplantae</taxon>
        <taxon>Streptophyta</taxon>
        <taxon>Embryophyta</taxon>
        <taxon>Tracheophyta</taxon>
        <taxon>Spermatophyta</taxon>
        <taxon>Magnoliopsida</taxon>
        <taxon>Liliopsida</taxon>
        <taxon>Poales</taxon>
        <taxon>Poaceae</taxon>
        <taxon>BOP clade</taxon>
        <taxon>Pooideae</taxon>
        <taxon>Poodae</taxon>
        <taxon>Poeae</taxon>
        <taxon>Poeae Chloroplast Group 2 (Poeae type)</taxon>
        <taxon>Loliodinae</taxon>
        <taxon>Loliinae</taxon>
        <taxon>Lolium</taxon>
    </lineage>
</organism>
<dbReference type="InterPro" id="IPR006652">
    <property type="entry name" value="Kelch_1"/>
</dbReference>
<keyword evidence="4" id="KW-1185">Reference proteome</keyword>
<evidence type="ECO:0000259" key="2">
    <source>
        <dbReference type="PROSITE" id="PS50181"/>
    </source>
</evidence>
<evidence type="ECO:0000313" key="3">
    <source>
        <dbReference type="EMBL" id="KAK1632782.1"/>
    </source>
</evidence>
<dbReference type="SMART" id="SM00612">
    <property type="entry name" value="Kelch"/>
    <property type="match status" value="2"/>
</dbReference>
<accession>A0AAD8RXK6</accession>
<proteinExistence type="predicted"/>
<comment type="caution">
    <text evidence="3">The sequence shown here is derived from an EMBL/GenBank/DDBJ whole genome shotgun (WGS) entry which is preliminary data.</text>
</comment>
<dbReference type="Pfam" id="PF00646">
    <property type="entry name" value="F-box"/>
    <property type="match status" value="1"/>
</dbReference>
<dbReference type="InterPro" id="IPR011043">
    <property type="entry name" value="Gal_Oxase/kelch_b-propeller"/>
</dbReference>
<protein>
    <recommendedName>
        <fullName evidence="2">F-box domain-containing protein</fullName>
    </recommendedName>
</protein>
<evidence type="ECO:0000256" key="1">
    <source>
        <dbReference type="SAM" id="MobiDB-lite"/>
    </source>
</evidence>
<sequence>MSTAPAAALRRSGTNSLSALLRAEQEDDDDPPPARTSPGPADATKRRGSGGGGGRARGRTRRSYLRLPLAGAGGCRVCACDEADPAPPRRRAPEDANEEPDVVPPDEELDGPVPAAALQCFSWKKPPAIPVARRGRPPTPADSSAAAAVVTSEELAATTLAALPDDLLEMVLTRLPLSTLLAARCACRRWRDLTVTPQLLRLRREAPTSTTPWLFLFSVDADAGWGAAGTAAVHALDVAAQRWRRVGAGALGGRSLFSVAAVGHELFVVGGRSGAASASAGSAKTHKGVIVYSPLTGGWRKAAPMRAARSRPVLGVFEMSASRSAVHARAEKHVRRANSNGGGKFRLGGTSAVYEDPHRLSLRRLRLRDVLTDDTADSATAPSSRGHGKVVAKQPNKPAQPRQALIAVGGRGPWDEPLVSGEIYDPLTDKWVEIAGFPTDVGLACAGAVCGDAFYVYCESDTLVAYHLDAGAWSVVQTSARAPPRLRDYAPALVCCASRLFMLCVSWCDPAGRRDKVVRKVFELVDLVSSSSAVPKWAEASSHPDAPMDPNAAFAAGHGRIYAVEMFRIFGKVLDFATSCGVSADAADEQSWSRVARNNAAAEADAMSCRLKSMAVLHL</sequence>
<dbReference type="PANTHER" id="PTHR47712">
    <property type="entry name" value="OS09G0555300 PROTEIN"/>
    <property type="match status" value="1"/>
</dbReference>
<reference evidence="3" key="1">
    <citation type="submission" date="2023-07" db="EMBL/GenBank/DDBJ databases">
        <title>A chromosome-level genome assembly of Lolium multiflorum.</title>
        <authorList>
            <person name="Chen Y."/>
            <person name="Copetti D."/>
            <person name="Kolliker R."/>
            <person name="Studer B."/>
        </authorList>
    </citation>
    <scope>NUCLEOTIDE SEQUENCE</scope>
    <source>
        <strain evidence="3">02402/16</strain>
        <tissue evidence="3">Leaf</tissue>
    </source>
</reference>
<dbReference type="SMART" id="SM00256">
    <property type="entry name" value="FBOX"/>
    <property type="match status" value="1"/>
</dbReference>
<dbReference type="AlphaFoldDB" id="A0AAD8RXK6"/>
<dbReference type="GO" id="GO:0019005">
    <property type="term" value="C:SCF ubiquitin ligase complex"/>
    <property type="evidence" value="ECO:0007669"/>
    <property type="project" value="TreeGrafter"/>
</dbReference>
<dbReference type="Pfam" id="PF01344">
    <property type="entry name" value="Kelch_1"/>
    <property type="match status" value="2"/>
</dbReference>